<organism evidence="2 3">
    <name type="scientific">Felis catus</name>
    <name type="common">Cat</name>
    <name type="synonym">Felis silvestris catus</name>
    <dbReference type="NCBI Taxonomy" id="9685"/>
    <lineage>
        <taxon>Eukaryota</taxon>
        <taxon>Metazoa</taxon>
        <taxon>Chordata</taxon>
        <taxon>Craniata</taxon>
        <taxon>Vertebrata</taxon>
        <taxon>Euteleostomi</taxon>
        <taxon>Mammalia</taxon>
        <taxon>Eutheria</taxon>
        <taxon>Laurasiatheria</taxon>
        <taxon>Carnivora</taxon>
        <taxon>Feliformia</taxon>
        <taxon>Felidae</taxon>
        <taxon>Felinae</taxon>
        <taxon>Felis</taxon>
    </lineage>
</organism>
<dbReference type="Ensembl" id="ENSFCTT00005024514.1">
    <property type="protein sequence ID" value="ENSFCTP00005015957.1"/>
    <property type="gene ID" value="ENSFCTG00005008777.1"/>
</dbReference>
<dbReference type="Gene3D" id="3.90.310.10">
    <property type="entry name" value="ENV polyprotein, receptor-binding domain"/>
    <property type="match status" value="1"/>
</dbReference>
<protein>
    <submittedName>
        <fullName evidence="2">Uncharacterized protein</fullName>
    </submittedName>
</protein>
<dbReference type="InterPro" id="IPR008981">
    <property type="entry name" value="FMuLV_rcpt-bd"/>
</dbReference>
<feature type="compositionally biased region" description="Pro residues" evidence="1">
    <location>
        <begin position="154"/>
        <end position="166"/>
    </location>
</feature>
<keyword evidence="3" id="KW-1185">Reference proteome</keyword>
<reference evidence="3" key="3">
    <citation type="submission" date="2021-02" db="EMBL/GenBank/DDBJ databases">
        <title>Safari Cat Assemblies.</title>
        <authorList>
            <person name="Bredemeyer K.R."/>
            <person name="Murphy W.J."/>
        </authorList>
    </citation>
    <scope>NUCLEOTIDE SEQUENCE [LARGE SCALE GENOMIC DNA]</scope>
</reference>
<dbReference type="Proteomes" id="UP000823872">
    <property type="component" value="Chromosome D4"/>
</dbReference>
<reference evidence="2" key="2">
    <citation type="submission" date="2011-09" db="EMBL/GenBank/DDBJ databases">
        <title>Sequence assembly of the Felis catus genome version 6.2.</title>
        <authorList>
            <person name="Hillier L.W."/>
            <person name="Warren W."/>
            <person name="Obrien S."/>
            <person name="Wilson R.K."/>
        </authorList>
    </citation>
    <scope>NUCLEOTIDE SEQUENCE [LARGE SCALE GENOMIC DNA]</scope>
    <source>
        <strain evidence="2">Abyssinian</strain>
    </source>
</reference>
<sequence length="166" mass="19346">MEGGKWRQLQRRVSISRNGFYACPGFRTGVMRRTCGRFETLYCAAWSWVTSNDGEWKWEVKPQFIEMSYVRPCTCTRYDENCNLIHVRLTEEGKKDRQWVSGLTWRLYLYKYPFFGTAIQIKLKVSPLVQPVGPNQVLEKKKKKTSLSPGRSPLLPPARPPSLPQE</sequence>
<dbReference type="Pfam" id="PF00429">
    <property type="entry name" value="TLV_coat"/>
    <property type="match status" value="1"/>
</dbReference>
<dbReference type="Ensembl" id="ENSFCTT00005024526.1">
    <property type="protein sequence ID" value="ENSFCTP00005015964.1"/>
    <property type="gene ID" value="ENSFCTG00005008777.1"/>
</dbReference>
<proteinExistence type="predicted"/>
<dbReference type="GeneTree" id="ENSGT01140000286426"/>
<evidence type="ECO:0000313" key="2">
    <source>
        <dbReference type="Ensembl" id="ENSFCTP00005015957.1"/>
    </source>
</evidence>
<accession>A0ABI7X0B9</accession>
<reference evidence="2" key="4">
    <citation type="submission" date="2025-05" db="UniProtKB">
        <authorList>
            <consortium name="Ensembl"/>
        </authorList>
    </citation>
    <scope>IDENTIFICATION</scope>
    <source>
        <strain evidence="2">breed Abyssinian</strain>
    </source>
</reference>
<evidence type="ECO:0000256" key="1">
    <source>
        <dbReference type="SAM" id="MobiDB-lite"/>
    </source>
</evidence>
<evidence type="ECO:0000313" key="3">
    <source>
        <dbReference type="Proteomes" id="UP000823872"/>
    </source>
</evidence>
<dbReference type="SUPFAM" id="SSF49830">
    <property type="entry name" value="ENV polyprotein, receptor-binding domain"/>
    <property type="match status" value="1"/>
</dbReference>
<dbReference type="InterPro" id="IPR018154">
    <property type="entry name" value="TLV/ENV_coat_polyprotein"/>
</dbReference>
<feature type="region of interest" description="Disordered" evidence="1">
    <location>
        <begin position="136"/>
        <end position="166"/>
    </location>
</feature>
<name>A0ABI7X0B9_FELCA</name>
<reference evidence="2" key="1">
    <citation type="journal article" date="2007" name="Genome Res.">
        <title>Initial sequence and comparative analysis of the cat genome.</title>
        <authorList>
            <person name="Pontius J.U."/>
            <person name="Mullikin J.C."/>
            <person name="Smith D.R."/>
            <person name="Lindblad-Toh K."/>
            <person name="Gnerre S."/>
            <person name="Clamp M."/>
            <person name="Chang J."/>
            <person name="Stephens R."/>
            <person name="Neelam B."/>
            <person name="Volfovsky N."/>
            <person name="Schaffer A.A."/>
            <person name="Agarwala R."/>
            <person name="Narfstrom K."/>
            <person name="Murphy W.J."/>
            <person name="Giger U."/>
            <person name="Roca A.L."/>
            <person name="Antunes A."/>
            <person name="Menotti-Raymond M."/>
            <person name="Yuhki N."/>
            <person name="Pecon-Slattery J."/>
            <person name="Johnson W.E."/>
            <person name="Bourque G."/>
            <person name="Tesler G."/>
            <person name="O'Brien S.J."/>
        </authorList>
    </citation>
    <scope>NUCLEOTIDE SEQUENCE [LARGE SCALE GENOMIC DNA]</scope>
    <source>
        <strain evidence="2">Abyssinian</strain>
    </source>
</reference>